<feature type="domain" description="Zn(2)-C6 fungal-type" evidence="8">
    <location>
        <begin position="9"/>
        <end position="39"/>
    </location>
</feature>
<dbReference type="PROSITE" id="PS00463">
    <property type="entry name" value="ZN2_CY6_FUNGAL_1"/>
    <property type="match status" value="1"/>
</dbReference>
<dbReference type="Proteomes" id="UP001220324">
    <property type="component" value="Unassembled WGS sequence"/>
</dbReference>
<dbReference type="PANTHER" id="PTHR46910">
    <property type="entry name" value="TRANSCRIPTION FACTOR PDR1"/>
    <property type="match status" value="1"/>
</dbReference>
<sequence length="714" mass="80211">MKRQRVGIACDKCRDLKAKCDGRQPVCSRCEGYSFACTWSKRRRRGSQIGPTETDGTQRHPPLLVEDIPTRGGVTGLSRAVDSYESLIQELRSSLDGAHQSALDASLGEIRRHIPHQAQQRSQDTVATPPTHDSPVASSPTYVGKASDIHFIHSIRQCVQGPAEPTGEAAQNYSQTHSPESLTLFKHPVLFPSPSEAEQFLDVYLSTIHVAYPFISKSVLLEAFQRFQAGDINKPEFRPWLALFSFIFAIGSYYTSFPHGKDSGNQNHFRYHDQGVYFSGELSADCSLMSVWVLLVQCFFLLAVCHTDRCWNILGFAIRMGQSIGLHVESSPSTADRPHWRRTWYSMYVLDRLLALQLGRPMAIHEVDFQVELPSLSDQSPFLPSGHSEDSQVGPAAHSQMMGYFVEVIRFSHIVGQVIRMLYRPSQIDLSPDHMLHSASSLDQRLLEWKVSLPRHLRFDMGHTFEKSMSFKRQRNMLAVKFHHLRALIHRPFLCLPLLQMNNQSFMNLLIRDKERISQAESICVHEAQETAHLLHNVVDERSLVHDFPWWQMISCLICASSILFVAESFYNSNSPTHSKASSQSLREDAGTCLKVFEALSSNSAAARKATDILQGLSQMRRSTEEVAIGSSNLVPASQLLSTNYAPKNGPLSTETNADLVSPTIFPSPQISADPSNLSDWPSEISSAMEWSIRFLDYPHFQSSDIPLPTTNLN</sequence>
<evidence type="ECO:0000313" key="10">
    <source>
        <dbReference type="Proteomes" id="UP001220324"/>
    </source>
</evidence>
<dbReference type="CDD" id="cd00067">
    <property type="entry name" value="GAL4"/>
    <property type="match status" value="1"/>
</dbReference>
<keyword evidence="6" id="KW-0539">Nucleus</keyword>
<name>A0AAD6CRZ2_9EURO</name>
<evidence type="ECO:0000256" key="7">
    <source>
        <dbReference type="SAM" id="MobiDB-lite"/>
    </source>
</evidence>
<feature type="region of interest" description="Disordered" evidence="7">
    <location>
        <begin position="44"/>
        <end position="71"/>
    </location>
</feature>
<dbReference type="SMART" id="SM00906">
    <property type="entry name" value="Fungal_trans"/>
    <property type="match status" value="1"/>
</dbReference>
<dbReference type="InterPro" id="IPR001138">
    <property type="entry name" value="Zn2Cys6_DnaBD"/>
</dbReference>
<evidence type="ECO:0000256" key="3">
    <source>
        <dbReference type="ARBA" id="ARBA00023015"/>
    </source>
</evidence>
<dbReference type="CDD" id="cd12148">
    <property type="entry name" value="fungal_TF_MHR"/>
    <property type="match status" value="1"/>
</dbReference>
<keyword evidence="2" id="KW-0479">Metal-binding</keyword>
<keyword evidence="10" id="KW-1185">Reference proteome</keyword>
<accession>A0AAD6CRZ2</accession>
<organism evidence="9 10">
    <name type="scientific">Penicillium frequentans</name>
    <dbReference type="NCBI Taxonomy" id="3151616"/>
    <lineage>
        <taxon>Eukaryota</taxon>
        <taxon>Fungi</taxon>
        <taxon>Dikarya</taxon>
        <taxon>Ascomycota</taxon>
        <taxon>Pezizomycotina</taxon>
        <taxon>Eurotiomycetes</taxon>
        <taxon>Eurotiomycetidae</taxon>
        <taxon>Eurotiales</taxon>
        <taxon>Aspergillaceae</taxon>
        <taxon>Penicillium</taxon>
    </lineage>
</organism>
<dbReference type="InterPro" id="IPR007219">
    <property type="entry name" value="XnlR_reg_dom"/>
</dbReference>
<dbReference type="GO" id="GO:0003677">
    <property type="term" value="F:DNA binding"/>
    <property type="evidence" value="ECO:0007669"/>
    <property type="project" value="UniProtKB-KW"/>
</dbReference>
<feature type="compositionally biased region" description="Polar residues" evidence="7">
    <location>
        <begin position="117"/>
        <end position="128"/>
    </location>
</feature>
<dbReference type="EMBL" id="JAQIZZ010000007">
    <property type="protein sequence ID" value="KAJ5532528.1"/>
    <property type="molecule type" value="Genomic_DNA"/>
</dbReference>
<dbReference type="Gene3D" id="4.10.240.10">
    <property type="entry name" value="Zn(2)-C6 fungal-type DNA-binding domain"/>
    <property type="match status" value="1"/>
</dbReference>
<keyword evidence="5" id="KW-0804">Transcription</keyword>
<comment type="caution">
    <text evidence="9">The sequence shown here is derived from an EMBL/GenBank/DDBJ whole genome shotgun (WGS) entry which is preliminary data.</text>
</comment>
<keyword evidence="4" id="KW-0238">DNA-binding</keyword>
<dbReference type="GO" id="GO:0006351">
    <property type="term" value="P:DNA-templated transcription"/>
    <property type="evidence" value="ECO:0007669"/>
    <property type="project" value="InterPro"/>
</dbReference>
<comment type="subcellular location">
    <subcellularLocation>
        <location evidence="1">Nucleus</location>
    </subcellularLocation>
</comment>
<dbReference type="SMART" id="SM00066">
    <property type="entry name" value="GAL4"/>
    <property type="match status" value="1"/>
</dbReference>
<evidence type="ECO:0000259" key="8">
    <source>
        <dbReference type="PROSITE" id="PS50048"/>
    </source>
</evidence>
<dbReference type="SUPFAM" id="SSF57701">
    <property type="entry name" value="Zn2/Cys6 DNA-binding domain"/>
    <property type="match status" value="1"/>
</dbReference>
<dbReference type="Pfam" id="PF00172">
    <property type="entry name" value="Zn_clus"/>
    <property type="match status" value="1"/>
</dbReference>
<dbReference type="GO" id="GO:0005634">
    <property type="term" value="C:nucleus"/>
    <property type="evidence" value="ECO:0007669"/>
    <property type="project" value="UniProtKB-SubCell"/>
</dbReference>
<protein>
    <recommendedName>
        <fullName evidence="8">Zn(2)-C6 fungal-type domain-containing protein</fullName>
    </recommendedName>
</protein>
<dbReference type="Pfam" id="PF04082">
    <property type="entry name" value="Fungal_trans"/>
    <property type="match status" value="1"/>
</dbReference>
<dbReference type="AlphaFoldDB" id="A0AAD6CRZ2"/>
<evidence type="ECO:0000256" key="2">
    <source>
        <dbReference type="ARBA" id="ARBA00022723"/>
    </source>
</evidence>
<evidence type="ECO:0000256" key="5">
    <source>
        <dbReference type="ARBA" id="ARBA00023163"/>
    </source>
</evidence>
<evidence type="ECO:0000313" key="9">
    <source>
        <dbReference type="EMBL" id="KAJ5532528.1"/>
    </source>
</evidence>
<dbReference type="InterPro" id="IPR036864">
    <property type="entry name" value="Zn2-C6_fun-type_DNA-bd_sf"/>
</dbReference>
<dbReference type="InterPro" id="IPR050987">
    <property type="entry name" value="AtrR-like"/>
</dbReference>
<evidence type="ECO:0000256" key="1">
    <source>
        <dbReference type="ARBA" id="ARBA00004123"/>
    </source>
</evidence>
<reference evidence="9 10" key="1">
    <citation type="journal article" date="2023" name="IMA Fungus">
        <title>Comparative genomic study of the Penicillium genus elucidates a diverse pangenome and 15 lateral gene transfer events.</title>
        <authorList>
            <person name="Petersen C."/>
            <person name="Sorensen T."/>
            <person name="Nielsen M.R."/>
            <person name="Sondergaard T.E."/>
            <person name="Sorensen J.L."/>
            <person name="Fitzpatrick D.A."/>
            <person name="Frisvad J.C."/>
            <person name="Nielsen K.L."/>
        </authorList>
    </citation>
    <scope>NUCLEOTIDE SEQUENCE [LARGE SCALE GENOMIC DNA]</scope>
    <source>
        <strain evidence="9 10">IBT 35679</strain>
    </source>
</reference>
<feature type="region of interest" description="Disordered" evidence="7">
    <location>
        <begin position="115"/>
        <end position="141"/>
    </location>
</feature>
<keyword evidence="3" id="KW-0805">Transcription regulation</keyword>
<dbReference type="PROSITE" id="PS50048">
    <property type="entry name" value="ZN2_CY6_FUNGAL_2"/>
    <property type="match status" value="1"/>
</dbReference>
<evidence type="ECO:0000256" key="6">
    <source>
        <dbReference type="ARBA" id="ARBA00023242"/>
    </source>
</evidence>
<evidence type="ECO:0000256" key="4">
    <source>
        <dbReference type="ARBA" id="ARBA00023125"/>
    </source>
</evidence>
<dbReference type="PANTHER" id="PTHR46910:SF3">
    <property type="entry name" value="HALOTOLERANCE PROTEIN 9-RELATED"/>
    <property type="match status" value="1"/>
</dbReference>
<dbReference type="GO" id="GO:0000981">
    <property type="term" value="F:DNA-binding transcription factor activity, RNA polymerase II-specific"/>
    <property type="evidence" value="ECO:0007669"/>
    <property type="project" value="InterPro"/>
</dbReference>
<dbReference type="GO" id="GO:0008270">
    <property type="term" value="F:zinc ion binding"/>
    <property type="evidence" value="ECO:0007669"/>
    <property type="project" value="InterPro"/>
</dbReference>
<gene>
    <name evidence="9" type="ORF">N7494_009080</name>
</gene>
<proteinExistence type="predicted"/>